<dbReference type="Pfam" id="PF03466">
    <property type="entry name" value="LysR_substrate"/>
    <property type="match status" value="1"/>
</dbReference>
<dbReference type="InterPro" id="IPR005119">
    <property type="entry name" value="LysR_subst-bd"/>
</dbReference>
<dbReference type="BioCyc" id="SESP1179773:BN6_RS26940-MONOMER"/>
<dbReference type="Gene3D" id="1.10.10.10">
    <property type="entry name" value="Winged helix-like DNA-binding domain superfamily/Winged helix DNA-binding domain"/>
    <property type="match status" value="1"/>
</dbReference>
<evidence type="ECO:0000256" key="2">
    <source>
        <dbReference type="ARBA" id="ARBA00023015"/>
    </source>
</evidence>
<evidence type="ECO:0000313" key="7">
    <source>
        <dbReference type="Proteomes" id="UP000006281"/>
    </source>
</evidence>
<dbReference type="PANTHER" id="PTHR30346:SF0">
    <property type="entry name" value="HCA OPERON TRANSCRIPTIONAL ACTIVATOR HCAR"/>
    <property type="match status" value="1"/>
</dbReference>
<keyword evidence="7" id="KW-1185">Reference proteome</keyword>
<dbReference type="InterPro" id="IPR000847">
    <property type="entry name" value="LysR_HTH_N"/>
</dbReference>
<dbReference type="STRING" id="1179773.BN6_55810"/>
<dbReference type="KEGG" id="sesp:BN6_55810"/>
<name>K0K3E6_SACES</name>
<dbReference type="CDD" id="cd08414">
    <property type="entry name" value="PBP2_LTTR_aromatics_like"/>
    <property type="match status" value="1"/>
</dbReference>
<evidence type="ECO:0000256" key="3">
    <source>
        <dbReference type="ARBA" id="ARBA00023125"/>
    </source>
</evidence>
<dbReference type="eggNOG" id="COG0583">
    <property type="taxonomic scope" value="Bacteria"/>
</dbReference>
<keyword evidence="2" id="KW-0805">Transcription regulation</keyword>
<dbReference type="AlphaFoldDB" id="K0K3E6"/>
<evidence type="ECO:0000256" key="1">
    <source>
        <dbReference type="ARBA" id="ARBA00009437"/>
    </source>
</evidence>
<dbReference type="Pfam" id="PF00126">
    <property type="entry name" value="HTH_1"/>
    <property type="match status" value="1"/>
</dbReference>
<gene>
    <name evidence="6" type="ordered locus">BN6_55810</name>
</gene>
<protein>
    <submittedName>
        <fullName evidence="6">Transcriptional regulator, LysR family</fullName>
    </submittedName>
</protein>
<dbReference type="EMBL" id="HE804045">
    <property type="protein sequence ID" value="CCH32841.1"/>
    <property type="molecule type" value="Genomic_DNA"/>
</dbReference>
<dbReference type="SUPFAM" id="SSF53850">
    <property type="entry name" value="Periplasmic binding protein-like II"/>
    <property type="match status" value="1"/>
</dbReference>
<proteinExistence type="inferred from homology"/>
<evidence type="ECO:0000259" key="5">
    <source>
        <dbReference type="PROSITE" id="PS50931"/>
    </source>
</evidence>
<keyword evidence="4" id="KW-0804">Transcription</keyword>
<dbReference type="SUPFAM" id="SSF46785">
    <property type="entry name" value="Winged helix' DNA-binding domain"/>
    <property type="match status" value="1"/>
</dbReference>
<dbReference type="InterPro" id="IPR036388">
    <property type="entry name" value="WH-like_DNA-bd_sf"/>
</dbReference>
<evidence type="ECO:0000313" key="6">
    <source>
        <dbReference type="EMBL" id="CCH32841.1"/>
    </source>
</evidence>
<dbReference type="GO" id="GO:0032993">
    <property type="term" value="C:protein-DNA complex"/>
    <property type="evidence" value="ECO:0007669"/>
    <property type="project" value="TreeGrafter"/>
</dbReference>
<organism evidence="6 7">
    <name type="scientific">Saccharothrix espanaensis (strain ATCC 51144 / DSM 44229 / JCM 9112 / NBRC 15066 / NRRL 15764)</name>
    <dbReference type="NCBI Taxonomy" id="1179773"/>
    <lineage>
        <taxon>Bacteria</taxon>
        <taxon>Bacillati</taxon>
        <taxon>Actinomycetota</taxon>
        <taxon>Actinomycetes</taxon>
        <taxon>Pseudonocardiales</taxon>
        <taxon>Pseudonocardiaceae</taxon>
        <taxon>Saccharothrix</taxon>
    </lineage>
</organism>
<dbReference type="PRINTS" id="PR00039">
    <property type="entry name" value="HTHLYSR"/>
</dbReference>
<accession>K0K3E6</accession>
<dbReference type="PROSITE" id="PS50931">
    <property type="entry name" value="HTH_LYSR"/>
    <property type="match status" value="1"/>
</dbReference>
<dbReference type="GO" id="GO:0003700">
    <property type="term" value="F:DNA-binding transcription factor activity"/>
    <property type="evidence" value="ECO:0007669"/>
    <property type="project" value="InterPro"/>
</dbReference>
<dbReference type="GO" id="GO:0003677">
    <property type="term" value="F:DNA binding"/>
    <property type="evidence" value="ECO:0007669"/>
    <property type="project" value="UniProtKB-KW"/>
</dbReference>
<reference evidence="6 7" key="1">
    <citation type="journal article" date="2012" name="BMC Genomics">
        <title>Complete genome sequence of Saccharothrix espanaensis DSM 44229T and comparison to the other completely sequenced Pseudonocardiaceae.</title>
        <authorList>
            <person name="Strobel T."/>
            <person name="Al-Dilaimi A."/>
            <person name="Blom J."/>
            <person name="Gessner A."/>
            <person name="Kalinowski J."/>
            <person name="Luzhetska M."/>
            <person name="Puhler A."/>
            <person name="Szczepanowski R."/>
            <person name="Bechthold A."/>
            <person name="Ruckert C."/>
        </authorList>
    </citation>
    <scope>NUCLEOTIDE SEQUENCE [LARGE SCALE GENOMIC DNA]</scope>
    <source>
        <strain evidence="7">ATCC 51144 / DSM 44229 / JCM 9112 / NBRC 15066 / NRRL 15764</strain>
    </source>
</reference>
<dbReference type="FunFam" id="1.10.10.10:FF:000001">
    <property type="entry name" value="LysR family transcriptional regulator"/>
    <property type="match status" value="1"/>
</dbReference>
<dbReference type="InterPro" id="IPR036390">
    <property type="entry name" value="WH_DNA-bd_sf"/>
</dbReference>
<dbReference type="HOGENOM" id="CLU_039613_6_4_11"/>
<evidence type="ECO:0000256" key="4">
    <source>
        <dbReference type="ARBA" id="ARBA00023163"/>
    </source>
</evidence>
<comment type="similarity">
    <text evidence="1">Belongs to the LysR transcriptional regulatory family.</text>
</comment>
<sequence length="295" mass="32327">MLNNPGMERQDIEVFLTLAEELHFARTAERLRLAPASISQTIRKLERRFGAPLFTRTTRRVDLTPLGRQLLDDLGPAYARVQAAIERAVTAGRGETGELRLGYMSAAVARRVLTLIDAVRGHVPGIQVNIIETALADLYGPLRRAEVDLSVLPLPVAEPDLTVGPVLLSETALLAVSTTHPLARRAPVTTDDLAEQTFLFAQGLPEYWVEHHLPTTRSTARVTTLPGFQEMLAYAASGHGVALVGAQVEQLYPRPNLTCLPIEGGPTFDYALVWRTDDLSPPAATFLHHAQTHRT</sequence>
<dbReference type="PATRIC" id="fig|1179773.3.peg.5623"/>
<dbReference type="Proteomes" id="UP000006281">
    <property type="component" value="Chromosome"/>
</dbReference>
<dbReference type="Gene3D" id="3.40.190.10">
    <property type="entry name" value="Periplasmic binding protein-like II"/>
    <property type="match status" value="2"/>
</dbReference>
<keyword evidence="3" id="KW-0238">DNA-binding</keyword>
<feature type="domain" description="HTH lysR-type" evidence="5">
    <location>
        <begin position="7"/>
        <end position="64"/>
    </location>
</feature>
<dbReference type="PANTHER" id="PTHR30346">
    <property type="entry name" value="TRANSCRIPTIONAL DUAL REGULATOR HCAR-RELATED"/>
    <property type="match status" value="1"/>
</dbReference>